<accession>A0A0V0HQX3</accession>
<dbReference type="PANTHER" id="PTHR24559:SF450">
    <property type="entry name" value="RNA-DIRECTED DNA POLYMERASE HOMOLOG"/>
    <property type="match status" value="1"/>
</dbReference>
<protein>
    <submittedName>
        <fullName evidence="3">Putative ovule protein</fullName>
    </submittedName>
</protein>
<name>A0A0V0HQX3_SOLCH</name>
<evidence type="ECO:0000256" key="1">
    <source>
        <dbReference type="SAM" id="Phobius"/>
    </source>
</evidence>
<feature type="domain" description="Reverse transcriptase" evidence="2">
    <location>
        <begin position="102"/>
        <end position="163"/>
    </location>
</feature>
<dbReference type="InterPro" id="IPR043502">
    <property type="entry name" value="DNA/RNA_pol_sf"/>
</dbReference>
<dbReference type="CDD" id="cd01647">
    <property type="entry name" value="RT_LTR"/>
    <property type="match status" value="1"/>
</dbReference>
<proteinExistence type="predicted"/>
<feature type="transmembrane region" description="Helical" evidence="1">
    <location>
        <begin position="12"/>
        <end position="31"/>
    </location>
</feature>
<reference evidence="3" key="1">
    <citation type="submission" date="2015-12" db="EMBL/GenBank/DDBJ databases">
        <title>Gene expression during late stages of embryo sac development: a critical building block for successful pollen-pistil interactions.</title>
        <authorList>
            <person name="Liu Y."/>
            <person name="Joly V."/>
            <person name="Sabar M."/>
            <person name="Matton D.P."/>
        </authorList>
    </citation>
    <scope>NUCLEOTIDE SEQUENCE</scope>
</reference>
<dbReference type="SUPFAM" id="SSF56672">
    <property type="entry name" value="DNA/RNA polymerases"/>
    <property type="match status" value="1"/>
</dbReference>
<keyword evidence="1" id="KW-0472">Membrane</keyword>
<dbReference type="Pfam" id="PF00078">
    <property type="entry name" value="RVT_1"/>
    <property type="match status" value="1"/>
</dbReference>
<keyword evidence="1" id="KW-0812">Transmembrane</keyword>
<evidence type="ECO:0000313" key="3">
    <source>
        <dbReference type="EMBL" id="JAP22801.1"/>
    </source>
</evidence>
<dbReference type="Gene3D" id="3.10.10.10">
    <property type="entry name" value="HIV Type 1 Reverse Transcriptase, subunit A, domain 1"/>
    <property type="match status" value="1"/>
</dbReference>
<dbReference type="AlphaFoldDB" id="A0A0V0HQX3"/>
<organism evidence="3">
    <name type="scientific">Solanum chacoense</name>
    <name type="common">Chaco potato</name>
    <dbReference type="NCBI Taxonomy" id="4108"/>
    <lineage>
        <taxon>Eukaryota</taxon>
        <taxon>Viridiplantae</taxon>
        <taxon>Streptophyta</taxon>
        <taxon>Embryophyta</taxon>
        <taxon>Tracheophyta</taxon>
        <taxon>Spermatophyta</taxon>
        <taxon>Magnoliopsida</taxon>
        <taxon>eudicotyledons</taxon>
        <taxon>Gunneridae</taxon>
        <taxon>Pentapetalae</taxon>
        <taxon>asterids</taxon>
        <taxon>lamiids</taxon>
        <taxon>Solanales</taxon>
        <taxon>Solanaceae</taxon>
        <taxon>Solanoideae</taxon>
        <taxon>Solaneae</taxon>
        <taxon>Solanum</taxon>
    </lineage>
</organism>
<dbReference type="PANTHER" id="PTHR24559">
    <property type="entry name" value="TRANSPOSON TY3-I GAG-POL POLYPROTEIN"/>
    <property type="match status" value="1"/>
</dbReference>
<dbReference type="InterPro" id="IPR000477">
    <property type="entry name" value="RT_dom"/>
</dbReference>
<dbReference type="EMBL" id="GEDG01016170">
    <property type="protein sequence ID" value="JAP22801.1"/>
    <property type="molecule type" value="Transcribed_RNA"/>
</dbReference>
<sequence>MHQLLFNISPRRLILQVILYLLIFKACFISLNQFLKNPMPYHLFVNTFHSIPLIPNSRPPNIPPYRYPYFQKSEIENQVSELLQKGFLRSSTSPFASPVLLVKKKDNTWRMCIDYRGLNQITIPDKYPIPNIDELLDELHGATIFSKIDLCSGYHQIRVDPADILKLLSYSLWTL</sequence>
<keyword evidence="1" id="KW-1133">Transmembrane helix</keyword>
<dbReference type="InterPro" id="IPR053134">
    <property type="entry name" value="RNA-dir_DNA_polymerase"/>
</dbReference>
<evidence type="ECO:0000259" key="2">
    <source>
        <dbReference type="Pfam" id="PF00078"/>
    </source>
</evidence>